<dbReference type="EMBL" id="JACIBV010000001">
    <property type="protein sequence ID" value="MBB3724681.1"/>
    <property type="molecule type" value="Genomic_DNA"/>
</dbReference>
<feature type="region of interest" description="Disordered" evidence="1">
    <location>
        <begin position="1"/>
        <end position="38"/>
    </location>
</feature>
<protein>
    <submittedName>
        <fullName evidence="2">Uncharacterized protein</fullName>
    </submittedName>
</protein>
<feature type="compositionally biased region" description="Basic and acidic residues" evidence="1">
    <location>
        <begin position="1"/>
        <end position="17"/>
    </location>
</feature>
<evidence type="ECO:0000256" key="1">
    <source>
        <dbReference type="SAM" id="MobiDB-lite"/>
    </source>
</evidence>
<keyword evidence="3" id="KW-1185">Reference proteome</keyword>
<comment type="caution">
    <text evidence="2">The sequence shown here is derived from an EMBL/GenBank/DDBJ whole genome shotgun (WGS) entry which is preliminary data.</text>
</comment>
<evidence type="ECO:0000313" key="3">
    <source>
        <dbReference type="Proteomes" id="UP000579945"/>
    </source>
</evidence>
<accession>A0A7W5UU77</accession>
<sequence>MLLRTDAVHPLERRAEGEPAAVADLPDDGVQRGVGRNSSLADGVERALNRKPRDFADWVAEIAPTGVGDAA</sequence>
<dbReference type="AlphaFoldDB" id="A0A7W5UU77"/>
<evidence type="ECO:0000313" key="2">
    <source>
        <dbReference type="EMBL" id="MBB3724681.1"/>
    </source>
</evidence>
<reference evidence="2 3" key="1">
    <citation type="submission" date="2020-08" db="EMBL/GenBank/DDBJ databases">
        <title>Sequencing the genomes of 1000 actinobacteria strains.</title>
        <authorList>
            <person name="Klenk H.-P."/>
        </authorList>
    </citation>
    <scope>NUCLEOTIDE SEQUENCE [LARGE SCALE GENOMIC DNA]</scope>
    <source>
        <strain evidence="2 3">DSM 44320</strain>
    </source>
</reference>
<name>A0A7W5UU77_9ACTN</name>
<organism evidence="2 3">
    <name type="scientific">Nonomuraea dietziae</name>
    <dbReference type="NCBI Taxonomy" id="65515"/>
    <lineage>
        <taxon>Bacteria</taxon>
        <taxon>Bacillati</taxon>
        <taxon>Actinomycetota</taxon>
        <taxon>Actinomycetes</taxon>
        <taxon>Streptosporangiales</taxon>
        <taxon>Streptosporangiaceae</taxon>
        <taxon>Nonomuraea</taxon>
    </lineage>
</organism>
<dbReference type="Proteomes" id="UP000579945">
    <property type="component" value="Unassembled WGS sequence"/>
</dbReference>
<gene>
    <name evidence="2" type="ORF">FHR33_000541</name>
</gene>
<proteinExistence type="predicted"/>